<dbReference type="GO" id="GO:0006412">
    <property type="term" value="P:translation"/>
    <property type="evidence" value="ECO:0007669"/>
    <property type="project" value="InterPro"/>
</dbReference>
<evidence type="ECO:0000256" key="4">
    <source>
        <dbReference type="ARBA" id="ARBA00022884"/>
    </source>
</evidence>
<dbReference type="Gene3D" id="2.40.30.10">
    <property type="entry name" value="Translation factors"/>
    <property type="match status" value="1"/>
</dbReference>
<dbReference type="PANTHER" id="PTHR11229">
    <property type="entry name" value="50S RIBOSOMAL PROTEIN L3"/>
    <property type="match status" value="1"/>
</dbReference>
<evidence type="ECO:0000256" key="7">
    <source>
        <dbReference type="ARBA" id="ARBA00035213"/>
    </source>
</evidence>
<dbReference type="InterPro" id="IPR000597">
    <property type="entry name" value="Ribosomal_uL3"/>
</dbReference>
<dbReference type="InterPro" id="IPR009000">
    <property type="entry name" value="Transl_B-barrel_sf"/>
</dbReference>
<evidence type="ECO:0000256" key="5">
    <source>
        <dbReference type="ARBA" id="ARBA00022980"/>
    </source>
</evidence>
<evidence type="ECO:0000256" key="2">
    <source>
        <dbReference type="ARBA" id="ARBA00006540"/>
    </source>
</evidence>
<geneLocation type="plastid" evidence="8"/>
<accession>A0A455RFY4</accession>
<comment type="similarity">
    <text evidence="2">Belongs to the universal ribosomal protein uL3 family.</text>
</comment>
<dbReference type="Pfam" id="PF00297">
    <property type="entry name" value="Ribosomal_L3"/>
    <property type="match status" value="1"/>
</dbReference>
<reference evidence="8" key="1">
    <citation type="journal article" date="2019" name="Proc. Natl. Acad. Sci. U.S.A.">
        <title>Principles of plastid reductive evolution illuminated by nonphotosynthetic chrysophytes.</title>
        <authorList>
            <person name="Dorrell R.G."/>
            <person name="Azuma T."/>
            <person name="Nomura M."/>
            <person name="Audren de Kerdre G."/>
            <person name="Paoli L."/>
            <person name="Yang S."/>
            <person name="Bowler C."/>
            <person name="Ishii K."/>
            <person name="Miyashita H."/>
            <person name="Gile G.H."/>
            <person name="Kamikawa R."/>
        </authorList>
    </citation>
    <scope>NUCLEOTIDE SEQUENCE</scope>
    <source>
        <strain evidence="8">NIES-1846</strain>
    </source>
</reference>
<sequence length="194" mass="22092">MIRLDTVGLFAYKENMSQIYTKAGKLVPTTYLKLGICYLTEFKTILTHKYNAIKISLKNKFHKILKQKEFSVKNINKFTLYQVFTILDLRNSNIVTVQSFSKGKGYTGNIKRHNFNRGPMSHGSKHHRLQGSLGAGTTPGRVFPGKRMSGQMGFTKITHKNLKILELDNIKNRIYLHGNVAGTLNTLVLIKYNI</sequence>
<dbReference type="GO" id="GO:0003735">
    <property type="term" value="F:structural constituent of ribosome"/>
    <property type="evidence" value="ECO:0007669"/>
    <property type="project" value="InterPro"/>
</dbReference>
<evidence type="ECO:0000256" key="6">
    <source>
        <dbReference type="ARBA" id="ARBA00023274"/>
    </source>
</evidence>
<dbReference type="PANTHER" id="PTHR11229:SF16">
    <property type="entry name" value="LARGE RIBOSOMAL SUBUNIT PROTEIN UL3C"/>
    <property type="match status" value="1"/>
</dbReference>
<dbReference type="GO" id="GO:0009507">
    <property type="term" value="C:chloroplast"/>
    <property type="evidence" value="ECO:0007669"/>
    <property type="project" value="UniProtKB-SubCell"/>
</dbReference>
<name>A0A455RFY4_9STRA</name>
<dbReference type="SUPFAM" id="SSF50447">
    <property type="entry name" value="Translation proteins"/>
    <property type="match status" value="1"/>
</dbReference>
<keyword evidence="8" id="KW-0934">Plastid</keyword>
<dbReference type="FunFam" id="2.40.30.10:FF:000004">
    <property type="entry name" value="50S ribosomal protein L3"/>
    <property type="match status" value="1"/>
</dbReference>
<keyword evidence="6" id="KW-0687">Ribonucleoprotein</keyword>
<organism evidence="8">
    <name type="scientific">Spumella sp. NIES-1846</name>
    <dbReference type="NCBI Taxonomy" id="2490549"/>
    <lineage>
        <taxon>Eukaryota</taxon>
        <taxon>Sar</taxon>
        <taxon>Stramenopiles</taxon>
        <taxon>Ochrophyta</taxon>
        <taxon>Chrysophyceae</taxon>
        <taxon>Chromulinales</taxon>
        <taxon>Chromulinaceae</taxon>
        <taxon>Spumella</taxon>
    </lineage>
</organism>
<keyword evidence="4" id="KW-0694">RNA-binding</keyword>
<evidence type="ECO:0000256" key="1">
    <source>
        <dbReference type="ARBA" id="ARBA00004229"/>
    </source>
</evidence>
<protein>
    <recommendedName>
        <fullName evidence="7">Large ribosomal subunit protein uL3c</fullName>
    </recommendedName>
</protein>
<evidence type="ECO:0000313" key="8">
    <source>
        <dbReference type="EMBL" id="BBH43071.1"/>
    </source>
</evidence>
<evidence type="ECO:0000256" key="3">
    <source>
        <dbReference type="ARBA" id="ARBA00022730"/>
    </source>
</evidence>
<gene>
    <name evidence="8" type="primary">rpl3</name>
</gene>
<dbReference type="GO" id="GO:0022625">
    <property type="term" value="C:cytosolic large ribosomal subunit"/>
    <property type="evidence" value="ECO:0007669"/>
    <property type="project" value="TreeGrafter"/>
</dbReference>
<proteinExistence type="inferred from homology"/>
<dbReference type="GO" id="GO:0019843">
    <property type="term" value="F:rRNA binding"/>
    <property type="evidence" value="ECO:0007669"/>
    <property type="project" value="UniProtKB-KW"/>
</dbReference>
<comment type="subcellular location">
    <subcellularLocation>
        <location evidence="1">Plastid</location>
        <location evidence="1">Chloroplast</location>
    </subcellularLocation>
</comment>
<keyword evidence="3" id="KW-0699">rRNA-binding</keyword>
<dbReference type="AlphaFoldDB" id="A0A455RFY4"/>
<dbReference type="InterPro" id="IPR019927">
    <property type="entry name" value="Ribosomal_uL3_bac/org-type"/>
</dbReference>
<keyword evidence="5 8" id="KW-0689">Ribosomal protein</keyword>
<dbReference type="EMBL" id="AP019363">
    <property type="protein sequence ID" value="BBH43071.1"/>
    <property type="molecule type" value="Genomic_DNA"/>
</dbReference>